<dbReference type="PANTHER" id="PTHR33990:SF1">
    <property type="entry name" value="PROTEIN YJDN"/>
    <property type="match status" value="1"/>
</dbReference>
<dbReference type="eggNOG" id="COG2764">
    <property type="taxonomic scope" value="Bacteria"/>
</dbReference>
<dbReference type="Proteomes" id="UP000008495">
    <property type="component" value="Unassembled WGS sequence"/>
</dbReference>
<dbReference type="STRING" id="100225.SAMN05421595_2550"/>
<dbReference type="OrthoDB" id="9795306at2"/>
<proteinExistence type="predicted"/>
<dbReference type="AlphaFoldDB" id="K6WBN5"/>
<dbReference type="InterPro" id="IPR004360">
    <property type="entry name" value="Glyas_Fos-R_dOase_dom"/>
</dbReference>
<evidence type="ECO:0000313" key="3">
    <source>
        <dbReference type="Proteomes" id="UP000008495"/>
    </source>
</evidence>
<protein>
    <recommendedName>
        <fullName evidence="1">Glyoxalase/fosfomycin resistance/dioxygenase domain-containing protein</fullName>
    </recommendedName>
</protein>
<dbReference type="InterPro" id="IPR029068">
    <property type="entry name" value="Glyas_Bleomycin-R_OHBP_Dase"/>
</dbReference>
<evidence type="ECO:0000313" key="2">
    <source>
        <dbReference type="EMBL" id="GAB79242.1"/>
    </source>
</evidence>
<evidence type="ECO:0000259" key="1">
    <source>
        <dbReference type="Pfam" id="PF00903"/>
    </source>
</evidence>
<comment type="caution">
    <text evidence="2">The sequence shown here is derived from an EMBL/GenBank/DDBJ whole genome shotgun (WGS) entry which is preliminary data.</text>
</comment>
<dbReference type="Pfam" id="PF00903">
    <property type="entry name" value="Glyoxalase"/>
    <property type="match status" value="1"/>
</dbReference>
<reference evidence="2 3" key="1">
    <citation type="submission" date="2012-08" db="EMBL/GenBank/DDBJ databases">
        <title>Whole genome shotgun sequence of Austwickia chelonae NBRC 105200.</title>
        <authorList>
            <person name="Yoshida I."/>
            <person name="Hosoyama A."/>
            <person name="Tsuchikane K."/>
            <person name="Katsumata H."/>
            <person name="Ando Y."/>
            <person name="Ohji S."/>
            <person name="Hamada M."/>
            <person name="Tamura T."/>
            <person name="Yamazoe A."/>
            <person name="Yamazaki S."/>
            <person name="Fujita N."/>
        </authorList>
    </citation>
    <scope>NUCLEOTIDE SEQUENCE [LARGE SCALE GENOMIC DNA]</scope>
    <source>
        <strain evidence="2 3">NBRC 105200</strain>
    </source>
</reference>
<dbReference type="Gene3D" id="3.10.180.10">
    <property type="entry name" value="2,3-Dihydroxybiphenyl 1,2-Dioxygenase, domain 1"/>
    <property type="match status" value="1"/>
</dbReference>
<dbReference type="EMBL" id="BAGZ01000022">
    <property type="protein sequence ID" value="GAB79242.1"/>
    <property type="molecule type" value="Genomic_DNA"/>
</dbReference>
<accession>K6WBN5</accession>
<organism evidence="2 3">
    <name type="scientific">Austwickia chelonae NBRC 105200</name>
    <dbReference type="NCBI Taxonomy" id="1184607"/>
    <lineage>
        <taxon>Bacteria</taxon>
        <taxon>Bacillati</taxon>
        <taxon>Actinomycetota</taxon>
        <taxon>Actinomycetes</taxon>
        <taxon>Micrococcales</taxon>
        <taxon>Dermatophilaceae</taxon>
        <taxon>Austwickia</taxon>
    </lineage>
</organism>
<sequence length="137" mass="14789">MGVLFSPCLSFDGTCREAMEFYRDTFGGSLEFATFGQYGAVHGEGAERVLHSHLITCSGFVLTAVDSLESAGRPARPNGQLSLTGPRGEEMSGYLERLCDGGQIVEPFRSQPWGDEFGTVVDRYGVVWTINVGANDA</sequence>
<gene>
    <name evidence="2" type="ORF">AUCHE_22_00120</name>
</gene>
<keyword evidence="3" id="KW-1185">Reference proteome</keyword>
<dbReference type="PANTHER" id="PTHR33990">
    <property type="entry name" value="PROTEIN YJDN-RELATED"/>
    <property type="match status" value="1"/>
</dbReference>
<dbReference type="RefSeq" id="WP_006503999.1">
    <property type="nucleotide sequence ID" value="NZ_BAGZ01000022.1"/>
</dbReference>
<name>K6WBN5_9MICO</name>
<feature type="domain" description="Glyoxalase/fosfomycin resistance/dioxygenase" evidence="1">
    <location>
        <begin position="9"/>
        <end position="129"/>
    </location>
</feature>
<dbReference type="SUPFAM" id="SSF54593">
    <property type="entry name" value="Glyoxalase/Bleomycin resistance protein/Dihydroxybiphenyl dioxygenase"/>
    <property type="match status" value="1"/>
</dbReference>